<evidence type="ECO:0000256" key="1">
    <source>
        <dbReference type="SAM" id="Phobius"/>
    </source>
</evidence>
<evidence type="ECO:0000313" key="4">
    <source>
        <dbReference type="Proteomes" id="UP000032737"/>
    </source>
</evidence>
<evidence type="ECO:0000256" key="2">
    <source>
        <dbReference type="SAM" id="SignalP"/>
    </source>
</evidence>
<feature type="transmembrane region" description="Helical" evidence="1">
    <location>
        <begin position="500"/>
        <end position="519"/>
    </location>
</feature>
<feature type="signal peptide" evidence="2">
    <location>
        <begin position="1"/>
        <end position="21"/>
    </location>
</feature>
<keyword evidence="1" id="KW-0812">Transmembrane</keyword>
<dbReference type="EMBL" id="FO681348">
    <property type="protein sequence ID" value="CCV65749.1"/>
    <property type="molecule type" value="Genomic_DNA"/>
</dbReference>
<reference evidence="3 4" key="1">
    <citation type="journal article" date="2013" name="J. Mol. Microbiol. Biotechnol.">
        <title>Analysis of the Complete Genomes of Acholeplasma brassicae , A. palmae and A. laidlawii and Their Comparison to the Obligate Parasites from ' Candidatus Phytoplasma'.</title>
        <authorList>
            <person name="Kube M."/>
            <person name="Siewert C."/>
            <person name="Migdoll A.M."/>
            <person name="Duduk B."/>
            <person name="Holz S."/>
            <person name="Rabus R."/>
            <person name="Seemuller E."/>
            <person name="Mitrovic J."/>
            <person name="Muller I."/>
            <person name="Buttner C."/>
            <person name="Reinhardt R."/>
        </authorList>
    </citation>
    <scope>NUCLEOTIDE SEQUENCE [LARGE SCALE GENOMIC DNA]</scope>
    <source>
        <strain evidence="4">0502</strain>
    </source>
</reference>
<dbReference type="STRING" id="61635.BN85307280"/>
<proteinExistence type="predicted"/>
<gene>
    <name evidence="3" type="ORF">BN85307280</name>
</gene>
<dbReference type="RefSeq" id="WP_030004609.1">
    <property type="nucleotide sequence ID" value="NC_022549.1"/>
</dbReference>
<evidence type="ECO:0000313" key="3">
    <source>
        <dbReference type="EMBL" id="CCV65749.1"/>
    </source>
</evidence>
<dbReference type="Gene3D" id="2.60.40.10">
    <property type="entry name" value="Immunoglobulins"/>
    <property type="match status" value="3"/>
</dbReference>
<dbReference type="AlphaFoldDB" id="U4KSY5"/>
<dbReference type="KEGG" id="abra:BN85307280"/>
<sequence>MKRMFKGLLLFIAFFGVFITAKPVTHASSANLTLMDLNSGQTYNSDSVMFTSANPIDLLDANNNMSPVMSATQFEVTLGTGGNLSIHYETGGNYVKVTGTYQSVIFADQSGGQMTISYSGGTMSKRAVQVTANDLRPGFNGQETFATNVSDAKPLSHFLQYIKVYDNVDGDLTDQIYIITDNYTTNKNVLGTWSVKLGVEDSAGNVSEFTFNIQVADITAPVINGNTSKVQISYTQTYNITSFKNSLTVSDNYDTIANSKITIKSDNYTANKTNLGTYDIVFEVADNSGNKSTFTKQIEVVDDVAPTWTGQNAYTKDATAVLTVDTIKANLSANDLKDGNRTAYITVKEDNYTGKGNRVGTYSIIFEVADTKGNKSTFTVTIDVRDDIPGVWYIVNGSSFVLIPPMKLTQNQIIELLQRTNQIQVTGTTNVNFFLDEYTGNEETPGVYNMGFNLSNSAGQSSVHNFVITVTETADDDQITITPDESFLDGFTDFVSSNKIMIIGLLSIGLILIVAVSVATNKKPARKRTYKKRK</sequence>
<keyword evidence="1" id="KW-0472">Membrane</keyword>
<protein>
    <submittedName>
        <fullName evidence="3">Acholeplasma phage L2 encoded protein (ORF13)</fullName>
    </submittedName>
</protein>
<keyword evidence="4" id="KW-1185">Reference proteome</keyword>
<accession>U4KSY5</accession>
<keyword evidence="2" id="KW-0732">Signal</keyword>
<name>U4KSY5_9MOLU</name>
<feature type="chain" id="PRO_5004651401" evidence="2">
    <location>
        <begin position="22"/>
        <end position="534"/>
    </location>
</feature>
<keyword evidence="1" id="KW-1133">Transmembrane helix</keyword>
<organism evidence="3 4">
    <name type="scientific">Acholeplasma brassicae</name>
    <dbReference type="NCBI Taxonomy" id="61635"/>
    <lineage>
        <taxon>Bacteria</taxon>
        <taxon>Bacillati</taxon>
        <taxon>Mycoplasmatota</taxon>
        <taxon>Mollicutes</taxon>
        <taxon>Acholeplasmatales</taxon>
        <taxon>Acholeplasmataceae</taxon>
        <taxon>Acholeplasma</taxon>
    </lineage>
</organism>
<dbReference type="OrthoDB" id="383862at2"/>
<dbReference type="Proteomes" id="UP000032737">
    <property type="component" value="Chromosome"/>
</dbReference>
<dbReference type="HOGENOM" id="CLU_495792_0_0_14"/>
<dbReference type="InterPro" id="IPR013783">
    <property type="entry name" value="Ig-like_fold"/>
</dbReference>